<keyword evidence="2" id="KW-1185">Reference proteome</keyword>
<evidence type="ECO:0000313" key="1">
    <source>
        <dbReference type="EMBL" id="MBB6458349.1"/>
    </source>
</evidence>
<dbReference type="AlphaFoldDB" id="A0A841QGZ3"/>
<evidence type="ECO:0000313" key="2">
    <source>
        <dbReference type="Proteomes" id="UP000578000"/>
    </source>
</evidence>
<comment type="caution">
    <text evidence="1">The sequence shown here is derived from an EMBL/GenBank/DDBJ whole genome shotgun (WGS) entry which is preliminary data.</text>
</comment>
<proteinExistence type="predicted"/>
<gene>
    <name evidence="1" type="ORF">HNR55_002956</name>
</gene>
<dbReference type="RefSeq" id="WP_166116504.1">
    <property type="nucleotide sequence ID" value="NZ_BAABDB010000031.1"/>
</dbReference>
<accession>A0A841QGZ3</accession>
<sequence>MMSDTNINISCSPKIGIFWLIIENGESRFLTDMISVEEGEEYGDSVTWSGHYDFWEKIRTQKKTLLVSRVPLWSEYEEWPRGRVIFNKNHNQFVVYADRKILTDMGKKEISLVFSLPSGQTVFRRDGHYVSIRQITI</sequence>
<reference evidence="1 2" key="1">
    <citation type="submission" date="2020-08" db="EMBL/GenBank/DDBJ databases">
        <title>Genomic Encyclopedia of Type Strains, Phase IV (KMG-IV): sequencing the most valuable type-strain genomes for metagenomic binning, comparative biology and taxonomic classification.</title>
        <authorList>
            <person name="Goeker M."/>
        </authorList>
    </citation>
    <scope>NUCLEOTIDE SEQUENCE [LARGE SCALE GENOMIC DNA]</scope>
    <source>
        <strain evidence="1 2">DSM 4491</strain>
    </source>
</reference>
<protein>
    <submittedName>
        <fullName evidence="1">Uncharacterized protein</fullName>
    </submittedName>
</protein>
<dbReference type="EMBL" id="JACHIE010000018">
    <property type="protein sequence ID" value="MBB6458349.1"/>
    <property type="molecule type" value="Genomic_DNA"/>
</dbReference>
<organism evidence="1 2">
    <name type="scientific">Acetobacter lovaniensis</name>
    <dbReference type="NCBI Taxonomy" id="104100"/>
    <lineage>
        <taxon>Bacteria</taxon>
        <taxon>Pseudomonadati</taxon>
        <taxon>Pseudomonadota</taxon>
        <taxon>Alphaproteobacteria</taxon>
        <taxon>Acetobacterales</taxon>
        <taxon>Acetobacteraceae</taxon>
        <taxon>Acetobacter</taxon>
    </lineage>
</organism>
<name>A0A841QGZ3_9PROT</name>
<dbReference type="Proteomes" id="UP000578000">
    <property type="component" value="Unassembled WGS sequence"/>
</dbReference>